<feature type="non-terminal residue" evidence="2">
    <location>
        <position position="95"/>
    </location>
</feature>
<evidence type="ECO:0000256" key="1">
    <source>
        <dbReference type="SAM" id="MobiDB-lite"/>
    </source>
</evidence>
<comment type="caution">
    <text evidence="2">The sequence shown here is derived from an EMBL/GenBank/DDBJ whole genome shotgun (WGS) entry which is preliminary data.</text>
</comment>
<organism evidence="2 3">
    <name type="scientific">Xylaria grammica</name>
    <dbReference type="NCBI Taxonomy" id="363999"/>
    <lineage>
        <taxon>Eukaryota</taxon>
        <taxon>Fungi</taxon>
        <taxon>Dikarya</taxon>
        <taxon>Ascomycota</taxon>
        <taxon>Pezizomycotina</taxon>
        <taxon>Sordariomycetes</taxon>
        <taxon>Xylariomycetidae</taxon>
        <taxon>Xylariales</taxon>
        <taxon>Xylariaceae</taxon>
        <taxon>Xylaria</taxon>
    </lineage>
</organism>
<proteinExistence type="predicted"/>
<name>A0A439CLL6_9PEZI</name>
<sequence>MSAIQSTRHAIPRLAQPTRCLLRPPSRRRFATKMGTPIILCGKTEQIGRGVIAGLKPEYEVIHFIMSPESGAAQIPRDPARGPVAPPADSALGSG</sequence>
<evidence type="ECO:0000313" key="3">
    <source>
        <dbReference type="Proteomes" id="UP000286045"/>
    </source>
</evidence>
<protein>
    <submittedName>
        <fullName evidence="2">Uncharacterized protein</fullName>
    </submittedName>
</protein>
<keyword evidence="3" id="KW-1185">Reference proteome</keyword>
<dbReference type="Proteomes" id="UP000286045">
    <property type="component" value="Unassembled WGS sequence"/>
</dbReference>
<reference evidence="2 3" key="1">
    <citation type="submission" date="2018-12" db="EMBL/GenBank/DDBJ databases">
        <title>Draft genome sequence of Xylaria grammica IHI A82.</title>
        <authorList>
            <person name="Buettner E."/>
            <person name="Kellner H."/>
        </authorList>
    </citation>
    <scope>NUCLEOTIDE SEQUENCE [LARGE SCALE GENOMIC DNA]</scope>
    <source>
        <strain evidence="2 3">IHI A82</strain>
    </source>
</reference>
<feature type="region of interest" description="Disordered" evidence="1">
    <location>
        <begin position="72"/>
        <end position="95"/>
    </location>
</feature>
<dbReference type="EMBL" id="RYZI01000984">
    <property type="protein sequence ID" value="RWA03042.1"/>
    <property type="molecule type" value="Genomic_DNA"/>
</dbReference>
<gene>
    <name evidence="2" type="ORF">EKO27_g12063</name>
</gene>
<accession>A0A439CLL6</accession>
<evidence type="ECO:0000313" key="2">
    <source>
        <dbReference type="EMBL" id="RWA03042.1"/>
    </source>
</evidence>
<dbReference type="AlphaFoldDB" id="A0A439CLL6"/>